<dbReference type="AlphaFoldDB" id="A0A6S7F1Y1"/>
<accession>A0A6S7F1Y1</accession>
<evidence type="ECO:0000313" key="3">
    <source>
        <dbReference type="Proteomes" id="UP000494183"/>
    </source>
</evidence>
<evidence type="ECO:0000256" key="1">
    <source>
        <dbReference type="SAM" id="MobiDB-lite"/>
    </source>
</evidence>
<reference evidence="2 3" key="1">
    <citation type="submission" date="2020-04" db="EMBL/GenBank/DDBJ databases">
        <authorList>
            <person name="De Canck E."/>
        </authorList>
    </citation>
    <scope>NUCLEOTIDE SEQUENCE [LARGE SCALE GENOMIC DNA]</scope>
    <source>
        <strain evidence="2 3">LMG 6000</strain>
    </source>
</reference>
<evidence type="ECO:0000313" key="2">
    <source>
        <dbReference type="EMBL" id="CAB3932916.1"/>
    </source>
</evidence>
<organism evidence="2 3">
    <name type="scientific">Achromobacter insolitus</name>
    <dbReference type="NCBI Taxonomy" id="217204"/>
    <lineage>
        <taxon>Bacteria</taxon>
        <taxon>Pseudomonadati</taxon>
        <taxon>Pseudomonadota</taxon>
        <taxon>Betaproteobacteria</taxon>
        <taxon>Burkholderiales</taxon>
        <taxon>Alcaligenaceae</taxon>
        <taxon>Achromobacter</taxon>
    </lineage>
</organism>
<sequence length="69" mass="7356">MRGASISPRESVGVAEGEDEDDDGAVRSEGSGPQSLPRAWQALDVTGVLRTNTRHKNNITADDKPRPPS</sequence>
<gene>
    <name evidence="2" type="ORF">LMG6000_03025</name>
</gene>
<dbReference type="EMBL" id="CADILH010000004">
    <property type="protein sequence ID" value="CAB3932916.1"/>
    <property type="molecule type" value="Genomic_DNA"/>
</dbReference>
<protein>
    <submittedName>
        <fullName evidence="2">Uncharacterized protein</fullName>
    </submittedName>
</protein>
<name>A0A6S7F1Y1_9BURK</name>
<proteinExistence type="predicted"/>
<dbReference type="Proteomes" id="UP000494183">
    <property type="component" value="Unassembled WGS sequence"/>
</dbReference>
<feature type="region of interest" description="Disordered" evidence="1">
    <location>
        <begin position="1"/>
        <end position="69"/>
    </location>
</feature>
<keyword evidence="3" id="KW-1185">Reference proteome</keyword>